<dbReference type="AlphaFoldDB" id="A0A5K1K4I3"/>
<proteinExistence type="predicted"/>
<sequence length="154" mass="16463">MQTPDCYEIKNPNPVFNIGQGQPLPSHVTFTDHSLSARARAPGSASAGVDLPDRTLLCVHAALAEVLHRSGAINTFWFLQQDFPSCPPRSRRGTVPAWSGSGSSYSYSASAGDAFWRSVVEYEGPEMCAEVELREAVQAMALGNSAGVVSHAVQ</sequence>
<organism evidence="1">
    <name type="scientific">Ganoderma boninense</name>
    <dbReference type="NCBI Taxonomy" id="34458"/>
    <lineage>
        <taxon>Eukaryota</taxon>
        <taxon>Fungi</taxon>
        <taxon>Dikarya</taxon>
        <taxon>Basidiomycota</taxon>
        <taxon>Agaricomycotina</taxon>
        <taxon>Agaricomycetes</taxon>
        <taxon>Polyporales</taxon>
        <taxon>Polyporaceae</taxon>
        <taxon>Ganoderma</taxon>
    </lineage>
</organism>
<evidence type="ECO:0000313" key="1">
    <source>
        <dbReference type="EMBL" id="VWO99873.1"/>
    </source>
</evidence>
<accession>A0A5K1K4I3</accession>
<protein>
    <submittedName>
        <fullName evidence="1">Zn(2)-C6 fungal-type domain-containing protein</fullName>
    </submittedName>
</protein>
<name>A0A5K1K4I3_9APHY</name>
<reference evidence="1" key="1">
    <citation type="submission" date="2019-10" db="EMBL/GenBank/DDBJ databases">
        <authorList>
            <person name="Nor Muhammad N."/>
        </authorList>
    </citation>
    <scope>NUCLEOTIDE SEQUENCE</scope>
</reference>
<dbReference type="EMBL" id="LR727975">
    <property type="protein sequence ID" value="VWO99873.1"/>
    <property type="molecule type" value="Genomic_DNA"/>
</dbReference>
<gene>
    <name evidence="1" type="primary">I1RDE2</name>
</gene>